<keyword evidence="1" id="KW-0732">Signal</keyword>
<feature type="chain" id="PRO_5011682035" description="DUF2155 domain-containing protein" evidence="1">
    <location>
        <begin position="20"/>
        <end position="119"/>
    </location>
</feature>
<dbReference type="Proteomes" id="UP000198599">
    <property type="component" value="Unassembled WGS sequence"/>
</dbReference>
<dbReference type="InterPro" id="IPR019225">
    <property type="entry name" value="DUF2155"/>
</dbReference>
<protein>
    <recommendedName>
        <fullName evidence="4">DUF2155 domain-containing protein</fullName>
    </recommendedName>
</protein>
<name>A0A1I4ZFY8_9RHOB</name>
<dbReference type="Pfam" id="PF09923">
    <property type="entry name" value="DUF2155"/>
    <property type="match status" value="1"/>
</dbReference>
<proteinExistence type="predicted"/>
<dbReference type="RefSeq" id="WP_092834976.1">
    <property type="nucleotide sequence ID" value="NZ_FOVP01000003.1"/>
</dbReference>
<feature type="signal peptide" evidence="1">
    <location>
        <begin position="1"/>
        <end position="19"/>
    </location>
</feature>
<dbReference type="AlphaFoldDB" id="A0A1I4ZFY8"/>
<dbReference type="EMBL" id="FOVP01000003">
    <property type="protein sequence ID" value="SFN49184.1"/>
    <property type="molecule type" value="Genomic_DNA"/>
</dbReference>
<organism evidence="2 3">
    <name type="scientific">Roseovarius lutimaris</name>
    <dbReference type="NCBI Taxonomy" id="1005928"/>
    <lineage>
        <taxon>Bacteria</taxon>
        <taxon>Pseudomonadati</taxon>
        <taxon>Pseudomonadota</taxon>
        <taxon>Alphaproteobacteria</taxon>
        <taxon>Rhodobacterales</taxon>
        <taxon>Roseobacteraceae</taxon>
        <taxon>Roseovarius</taxon>
    </lineage>
</organism>
<sequence length="119" mass="12769">MKIGWLGLMLSLCAGPGNAQEVASTGAGAILRGLDKINGQASDLDMVNGDVAEFGRLTVELAQCRYPEGNPAGDAYAFLTIRETASGRELFSGWMLASSPALNPLEHPRYDIWVLRCKI</sequence>
<evidence type="ECO:0000313" key="3">
    <source>
        <dbReference type="Proteomes" id="UP000198599"/>
    </source>
</evidence>
<keyword evidence="3" id="KW-1185">Reference proteome</keyword>
<accession>A0A1I4ZFY8</accession>
<evidence type="ECO:0000313" key="2">
    <source>
        <dbReference type="EMBL" id="SFN49184.1"/>
    </source>
</evidence>
<gene>
    <name evidence="2" type="ORF">SAMN04487859_103198</name>
</gene>
<evidence type="ECO:0008006" key="4">
    <source>
        <dbReference type="Google" id="ProtNLM"/>
    </source>
</evidence>
<evidence type="ECO:0000256" key="1">
    <source>
        <dbReference type="SAM" id="SignalP"/>
    </source>
</evidence>
<dbReference type="STRING" id="1005928.SAMN04487859_103198"/>
<reference evidence="3" key="1">
    <citation type="submission" date="2016-10" db="EMBL/GenBank/DDBJ databases">
        <authorList>
            <person name="Varghese N."/>
            <person name="Submissions S."/>
        </authorList>
    </citation>
    <scope>NUCLEOTIDE SEQUENCE [LARGE SCALE GENOMIC DNA]</scope>
    <source>
        <strain evidence="3">DSM 28463</strain>
    </source>
</reference>
<dbReference type="OrthoDB" id="9810376at2"/>